<feature type="active site" description="Charge relay system" evidence="9 10">
    <location>
        <position position="172"/>
    </location>
</feature>
<evidence type="ECO:0000256" key="2">
    <source>
        <dbReference type="ARBA" id="ARBA00011073"/>
    </source>
</evidence>
<dbReference type="AlphaFoldDB" id="A0AAU9AHD4"/>
<dbReference type="FunFam" id="3.40.50.200:FF:000022">
    <property type="entry name" value="Extracellular protease"/>
    <property type="match status" value="1"/>
</dbReference>
<evidence type="ECO:0000256" key="10">
    <source>
        <dbReference type="PROSITE-ProRule" id="PRU01240"/>
    </source>
</evidence>
<dbReference type="GO" id="GO:0006508">
    <property type="term" value="P:proteolysis"/>
    <property type="evidence" value="ECO:0007669"/>
    <property type="project" value="UniProtKB-KW"/>
</dbReference>
<evidence type="ECO:0000313" key="14">
    <source>
        <dbReference type="EMBL" id="BAV96790.1"/>
    </source>
</evidence>
<dbReference type="PROSITE" id="PS51892">
    <property type="entry name" value="SUBTILASE"/>
    <property type="match status" value="1"/>
</dbReference>
<dbReference type="PROSITE" id="PS00136">
    <property type="entry name" value="SUBTILASE_ASP"/>
    <property type="match status" value="1"/>
</dbReference>
<dbReference type="PROSITE" id="PS00137">
    <property type="entry name" value="SUBTILASE_HIS"/>
    <property type="match status" value="1"/>
</dbReference>
<comment type="subcellular location">
    <subcellularLocation>
        <location evidence="1">Secreted</location>
    </subcellularLocation>
</comment>
<feature type="domain" description="P/Homo B" evidence="13">
    <location>
        <begin position="479"/>
        <end position="593"/>
    </location>
</feature>
<evidence type="ECO:0000256" key="3">
    <source>
        <dbReference type="ARBA" id="ARBA00022525"/>
    </source>
</evidence>
<gene>
    <name evidence="14" type="ORF">LEN_1303</name>
</gene>
<feature type="active site" description="Charge relay system" evidence="9 10">
    <location>
        <position position="410"/>
    </location>
</feature>
<keyword evidence="8" id="KW-0865">Zymogen</keyword>
<dbReference type="InterPro" id="IPR015500">
    <property type="entry name" value="Peptidase_S8_subtilisin-rel"/>
</dbReference>
<feature type="active site" description="Charge relay system" evidence="9 10">
    <location>
        <position position="233"/>
    </location>
</feature>
<dbReference type="PRINTS" id="PR00723">
    <property type="entry name" value="SUBTILISIN"/>
</dbReference>
<protein>
    <submittedName>
        <fullName evidence="14">Serine protease</fullName>
    </submittedName>
</protein>
<comment type="similarity">
    <text evidence="2 10 11">Belongs to the peptidase S8 family.</text>
</comment>
<sequence length="593" mass="59557">MQVRSVRFNALAAALALAALSAPAFAGQVYLGNLQDQGNSRFIVKFRSGSAPAGDAKSLSGALNRAAERVALPGAATGPRLRTVRAMIMPGARVVASDRALDRAQAAALIRQIAADENVEFVQLDGISRMMMTPNDPSFAQQWHYADSAAGIRLPTAWNASTGAGVVVAVIDSGIASHTDLNANILPGYDFISSTTGFSDAECRAAGATAGCGRSDDGDGRDANPADVSDVMHGTHVAGTIAAVTNNNLGVAGVSFNAKVVPIRVLGKDGAGSDSDIADGIVWASGGSVSGVPANANPAEVINLSLGGGAPCSQTPAYQAAINAAVGNGSTVIVAAGNSNTDVANFTPASCNNAVSVAASNRNGARSYYSNFGASMDITAPGGAQSAVNDSNGILSTYRNNGYRYEQGTSMAAPHAAGVAALILSAAPSKTPAQVEQILKSTARPISASNCSGGCGAGLIDAAAAVAAAGGTTGPGPGTGPQTYSNGNDVAIGDNTTVESTIAVAGRSGNAPANASVSFNIVHTYRGDLKVDLVAPDGSLYNLHNRTGGNAANLSGTFTLNLSSETLNGNWKLRVNDNANGDTGRIDTWSIAF</sequence>
<evidence type="ECO:0000256" key="6">
    <source>
        <dbReference type="ARBA" id="ARBA00022801"/>
    </source>
</evidence>
<accession>A0AAU9AHD4</accession>
<evidence type="ECO:0000256" key="4">
    <source>
        <dbReference type="ARBA" id="ARBA00022670"/>
    </source>
</evidence>
<reference evidence="14 15" key="1">
    <citation type="journal article" date="2017" name="DNA Res.">
        <title>Complete genome sequence and expression profile of the commercial lytic enzyme producer Lysobacter enzymogenes M497-1.</title>
        <authorList>
            <person name="Takami H."/>
            <person name="Toyoda A."/>
            <person name="Uchiyama I."/>
            <person name="Itoh T."/>
            <person name="Takaki Y."/>
            <person name="Arai W."/>
            <person name="Nishi S."/>
            <person name="Kawai M."/>
            <person name="Shinya K."/>
            <person name="Ikeda H."/>
        </authorList>
    </citation>
    <scope>NUCLEOTIDE SEQUENCE [LARGE SCALE GENOMIC DNA]</scope>
    <source>
        <strain evidence="14 15">M497-1</strain>
    </source>
</reference>
<evidence type="ECO:0000313" key="15">
    <source>
        <dbReference type="Proteomes" id="UP000218824"/>
    </source>
</evidence>
<evidence type="ECO:0000256" key="8">
    <source>
        <dbReference type="ARBA" id="ARBA00023145"/>
    </source>
</evidence>
<keyword evidence="7 10" id="KW-0720">Serine protease</keyword>
<evidence type="ECO:0000256" key="9">
    <source>
        <dbReference type="PIRSR" id="PIRSR615500-1"/>
    </source>
</evidence>
<feature type="chain" id="PRO_5043762181" evidence="12">
    <location>
        <begin position="27"/>
        <end position="593"/>
    </location>
</feature>
<dbReference type="KEGG" id="lem:LEN_1303"/>
<dbReference type="Proteomes" id="UP000218824">
    <property type="component" value="Chromosome"/>
</dbReference>
<dbReference type="PROSITE" id="PS51829">
    <property type="entry name" value="P_HOMO_B"/>
    <property type="match status" value="1"/>
</dbReference>
<dbReference type="InterPro" id="IPR023828">
    <property type="entry name" value="Peptidase_S8_Ser-AS"/>
</dbReference>
<evidence type="ECO:0000256" key="11">
    <source>
        <dbReference type="RuleBase" id="RU003355"/>
    </source>
</evidence>
<dbReference type="InterPro" id="IPR000209">
    <property type="entry name" value="Peptidase_S8/S53_dom"/>
</dbReference>
<dbReference type="InterPro" id="IPR036852">
    <property type="entry name" value="Peptidase_S8/S53_dom_sf"/>
</dbReference>
<dbReference type="InterPro" id="IPR050131">
    <property type="entry name" value="Peptidase_S8_subtilisin-like"/>
</dbReference>
<dbReference type="PANTHER" id="PTHR43806:SF11">
    <property type="entry name" value="CEREVISIN-RELATED"/>
    <property type="match status" value="1"/>
</dbReference>
<dbReference type="SUPFAM" id="SSF49785">
    <property type="entry name" value="Galactose-binding domain-like"/>
    <property type="match status" value="1"/>
</dbReference>
<dbReference type="InterPro" id="IPR008979">
    <property type="entry name" value="Galactose-bd-like_sf"/>
</dbReference>
<keyword evidence="6 10" id="KW-0378">Hydrolase</keyword>
<dbReference type="Pfam" id="PF00082">
    <property type="entry name" value="Peptidase_S8"/>
    <property type="match status" value="1"/>
</dbReference>
<dbReference type="InterPro" id="IPR022398">
    <property type="entry name" value="Peptidase_S8_His-AS"/>
</dbReference>
<dbReference type="RefSeq" id="WP_172437162.1">
    <property type="nucleotide sequence ID" value="NZ_AP014940.1"/>
</dbReference>
<evidence type="ECO:0000256" key="5">
    <source>
        <dbReference type="ARBA" id="ARBA00022729"/>
    </source>
</evidence>
<dbReference type="EMBL" id="AP014940">
    <property type="protein sequence ID" value="BAV96790.1"/>
    <property type="molecule type" value="Genomic_DNA"/>
</dbReference>
<dbReference type="SUPFAM" id="SSF52743">
    <property type="entry name" value="Subtilisin-like"/>
    <property type="match status" value="1"/>
</dbReference>
<feature type="signal peptide" evidence="12">
    <location>
        <begin position="1"/>
        <end position="26"/>
    </location>
</feature>
<evidence type="ECO:0000256" key="12">
    <source>
        <dbReference type="SAM" id="SignalP"/>
    </source>
</evidence>
<proteinExistence type="inferred from homology"/>
<dbReference type="Gene3D" id="2.60.120.260">
    <property type="entry name" value="Galactose-binding domain-like"/>
    <property type="match status" value="1"/>
</dbReference>
<keyword evidence="3" id="KW-0964">Secreted</keyword>
<dbReference type="Gene3D" id="3.40.50.200">
    <property type="entry name" value="Peptidase S8/S53 domain"/>
    <property type="match status" value="1"/>
</dbReference>
<dbReference type="PANTHER" id="PTHR43806">
    <property type="entry name" value="PEPTIDASE S8"/>
    <property type="match status" value="1"/>
</dbReference>
<dbReference type="Pfam" id="PF01483">
    <property type="entry name" value="P_proprotein"/>
    <property type="match status" value="1"/>
</dbReference>
<dbReference type="PROSITE" id="PS00138">
    <property type="entry name" value="SUBTILASE_SER"/>
    <property type="match status" value="1"/>
</dbReference>
<organism evidence="14 15">
    <name type="scientific">Lysobacter enzymogenes</name>
    <dbReference type="NCBI Taxonomy" id="69"/>
    <lineage>
        <taxon>Bacteria</taxon>
        <taxon>Pseudomonadati</taxon>
        <taxon>Pseudomonadota</taxon>
        <taxon>Gammaproteobacteria</taxon>
        <taxon>Lysobacterales</taxon>
        <taxon>Lysobacteraceae</taxon>
        <taxon>Lysobacter</taxon>
    </lineage>
</organism>
<dbReference type="GO" id="GO:0005576">
    <property type="term" value="C:extracellular region"/>
    <property type="evidence" value="ECO:0007669"/>
    <property type="project" value="UniProtKB-SubCell"/>
</dbReference>
<evidence type="ECO:0000256" key="1">
    <source>
        <dbReference type="ARBA" id="ARBA00004613"/>
    </source>
</evidence>
<evidence type="ECO:0000259" key="13">
    <source>
        <dbReference type="PROSITE" id="PS51829"/>
    </source>
</evidence>
<dbReference type="InterPro" id="IPR023827">
    <property type="entry name" value="Peptidase_S8_Asp-AS"/>
</dbReference>
<dbReference type="GO" id="GO:0004252">
    <property type="term" value="F:serine-type endopeptidase activity"/>
    <property type="evidence" value="ECO:0007669"/>
    <property type="project" value="UniProtKB-UniRule"/>
</dbReference>
<dbReference type="InterPro" id="IPR002884">
    <property type="entry name" value="P_dom"/>
</dbReference>
<name>A0AAU9AHD4_LYSEN</name>
<keyword evidence="5 12" id="KW-0732">Signal</keyword>
<keyword evidence="4 10" id="KW-0645">Protease</keyword>
<dbReference type="GeneID" id="83063178"/>
<evidence type="ECO:0000256" key="7">
    <source>
        <dbReference type="ARBA" id="ARBA00022825"/>
    </source>
</evidence>